<dbReference type="Pfam" id="PF01400">
    <property type="entry name" value="Astacin"/>
    <property type="match status" value="1"/>
</dbReference>
<feature type="domain" description="Peptidase M12A" evidence="8">
    <location>
        <begin position="43"/>
        <end position="232"/>
    </location>
</feature>
<dbReference type="InterPro" id="IPR024079">
    <property type="entry name" value="MetalloPept_cat_dom_sf"/>
</dbReference>
<dbReference type="GO" id="GO:0006508">
    <property type="term" value="P:proteolysis"/>
    <property type="evidence" value="ECO:0007669"/>
    <property type="project" value="UniProtKB-KW"/>
</dbReference>
<dbReference type="GO" id="GO:0004222">
    <property type="term" value="F:metalloendopeptidase activity"/>
    <property type="evidence" value="ECO:0007669"/>
    <property type="project" value="UniProtKB-UniRule"/>
</dbReference>
<evidence type="ECO:0000256" key="3">
    <source>
        <dbReference type="ARBA" id="ARBA00022801"/>
    </source>
</evidence>
<comment type="caution">
    <text evidence="9">The sequence shown here is derived from an EMBL/GenBank/DDBJ whole genome shotgun (WGS) entry which is preliminary data.</text>
</comment>
<evidence type="ECO:0000259" key="8">
    <source>
        <dbReference type="PROSITE" id="PS51864"/>
    </source>
</evidence>
<feature type="binding site" evidence="6">
    <location>
        <position position="142"/>
    </location>
    <ligand>
        <name>Zn(2+)</name>
        <dbReference type="ChEBI" id="CHEBI:29105"/>
        <note>catalytic</note>
    </ligand>
</feature>
<feature type="binding site" evidence="6">
    <location>
        <position position="148"/>
    </location>
    <ligand>
        <name>Zn(2+)</name>
        <dbReference type="ChEBI" id="CHEBI:29105"/>
        <note>catalytic</note>
    </ligand>
</feature>
<feature type="active site" evidence="6">
    <location>
        <position position="139"/>
    </location>
</feature>
<dbReference type="SMART" id="SM00696">
    <property type="entry name" value="DM9"/>
    <property type="match status" value="2"/>
</dbReference>
<dbReference type="Proteomes" id="UP001151699">
    <property type="component" value="Chromosome B"/>
</dbReference>
<feature type="signal peptide" evidence="7">
    <location>
        <begin position="1"/>
        <end position="19"/>
    </location>
</feature>
<keyword evidence="4 6" id="KW-0862">Zinc</keyword>
<dbReference type="InterPro" id="IPR006616">
    <property type="entry name" value="DM9_repeat"/>
</dbReference>
<dbReference type="PRINTS" id="PR00480">
    <property type="entry name" value="ASTACIN"/>
</dbReference>
<dbReference type="SUPFAM" id="SSF55486">
    <property type="entry name" value="Metalloproteases ('zincins'), catalytic domain"/>
    <property type="match status" value="1"/>
</dbReference>
<evidence type="ECO:0000256" key="1">
    <source>
        <dbReference type="ARBA" id="ARBA00022670"/>
    </source>
</evidence>
<dbReference type="InterPro" id="IPR001506">
    <property type="entry name" value="Peptidase_M12A"/>
</dbReference>
<organism evidence="9 10">
    <name type="scientific">Pseudolycoriella hygida</name>
    <dbReference type="NCBI Taxonomy" id="35572"/>
    <lineage>
        <taxon>Eukaryota</taxon>
        <taxon>Metazoa</taxon>
        <taxon>Ecdysozoa</taxon>
        <taxon>Arthropoda</taxon>
        <taxon>Hexapoda</taxon>
        <taxon>Insecta</taxon>
        <taxon>Pterygota</taxon>
        <taxon>Neoptera</taxon>
        <taxon>Endopterygota</taxon>
        <taxon>Diptera</taxon>
        <taxon>Nematocera</taxon>
        <taxon>Sciaroidea</taxon>
        <taxon>Sciaridae</taxon>
        <taxon>Pseudolycoriella</taxon>
    </lineage>
</organism>
<keyword evidence="5 6" id="KW-0482">Metalloprotease</keyword>
<feature type="binding site" evidence="6">
    <location>
        <position position="138"/>
    </location>
    <ligand>
        <name>Zn(2+)</name>
        <dbReference type="ChEBI" id="CHEBI:29105"/>
        <note>catalytic</note>
    </ligand>
</feature>
<evidence type="ECO:0000313" key="9">
    <source>
        <dbReference type="EMBL" id="KAJ6644021.1"/>
    </source>
</evidence>
<accession>A0A9Q0N6M5</accession>
<keyword evidence="2 6" id="KW-0479">Metal-binding</keyword>
<comment type="caution">
    <text evidence="6">Lacks conserved residue(s) required for the propagation of feature annotation.</text>
</comment>
<comment type="cofactor">
    <cofactor evidence="6 7">
        <name>Zn(2+)</name>
        <dbReference type="ChEBI" id="CHEBI:29105"/>
    </cofactor>
    <text evidence="6 7">Binds 1 zinc ion per subunit.</text>
</comment>
<evidence type="ECO:0000256" key="7">
    <source>
        <dbReference type="RuleBase" id="RU361183"/>
    </source>
</evidence>
<proteinExistence type="predicted"/>
<keyword evidence="1 6" id="KW-0645">Protease</keyword>
<dbReference type="Gene3D" id="3.40.390.10">
    <property type="entry name" value="Collagenase (Catalytic Domain)"/>
    <property type="match status" value="1"/>
</dbReference>
<evidence type="ECO:0000256" key="5">
    <source>
        <dbReference type="ARBA" id="ARBA00023049"/>
    </source>
</evidence>
<reference evidence="9" key="1">
    <citation type="submission" date="2022-07" db="EMBL/GenBank/DDBJ databases">
        <authorList>
            <person name="Trinca V."/>
            <person name="Uliana J.V.C."/>
            <person name="Torres T.T."/>
            <person name="Ward R.J."/>
            <person name="Monesi N."/>
        </authorList>
    </citation>
    <scope>NUCLEOTIDE SEQUENCE</scope>
    <source>
        <strain evidence="9">HSMRA1968</strain>
        <tissue evidence="9">Whole embryos</tissue>
    </source>
</reference>
<dbReference type="SMART" id="SM00235">
    <property type="entry name" value="ZnMc"/>
    <property type="match status" value="1"/>
</dbReference>
<dbReference type="EC" id="3.4.24.-" evidence="7"/>
<dbReference type="EMBL" id="WJQU01000002">
    <property type="protein sequence ID" value="KAJ6644021.1"/>
    <property type="molecule type" value="Genomic_DNA"/>
</dbReference>
<dbReference type="GO" id="GO:0008270">
    <property type="term" value="F:zinc ion binding"/>
    <property type="evidence" value="ECO:0007669"/>
    <property type="project" value="UniProtKB-UniRule"/>
</dbReference>
<keyword evidence="7" id="KW-0732">Signal</keyword>
<dbReference type="PANTHER" id="PTHR10127:SF780">
    <property type="entry name" value="METALLOENDOPEPTIDASE"/>
    <property type="match status" value="1"/>
</dbReference>
<dbReference type="OrthoDB" id="1925699at2759"/>
<dbReference type="AlphaFoldDB" id="A0A9Q0N6M5"/>
<name>A0A9Q0N6M5_9DIPT</name>
<keyword evidence="3 6" id="KW-0378">Hydrolase</keyword>
<feature type="chain" id="PRO_5040534814" description="Metalloendopeptidase" evidence="7">
    <location>
        <begin position="20"/>
        <end position="382"/>
    </location>
</feature>
<dbReference type="PANTHER" id="PTHR10127">
    <property type="entry name" value="DISCOIDIN, CUB, EGF, LAMININ , AND ZINC METALLOPROTEASE DOMAIN CONTAINING"/>
    <property type="match status" value="1"/>
</dbReference>
<gene>
    <name evidence="9" type="primary">nas-4_5</name>
    <name evidence="9" type="ORF">Bhyg_08986</name>
</gene>
<dbReference type="InterPro" id="IPR006026">
    <property type="entry name" value="Peptidase_Metallo"/>
</dbReference>
<evidence type="ECO:0000313" key="10">
    <source>
        <dbReference type="Proteomes" id="UP001151699"/>
    </source>
</evidence>
<protein>
    <recommendedName>
        <fullName evidence="7">Metalloendopeptidase</fullName>
        <ecNumber evidence="7">3.4.24.-</ecNumber>
    </recommendedName>
</protein>
<evidence type="ECO:0000256" key="4">
    <source>
        <dbReference type="ARBA" id="ARBA00022833"/>
    </source>
</evidence>
<evidence type="ECO:0000256" key="6">
    <source>
        <dbReference type="PROSITE-ProRule" id="PRU01211"/>
    </source>
</evidence>
<evidence type="ECO:0000256" key="2">
    <source>
        <dbReference type="ARBA" id="ARBA00022723"/>
    </source>
</evidence>
<sequence>MRVVYYLLILAALLEKSLAVPERSNSSCVDGTQQHHLNRSKRNAFIHDGAQWPNGRVPYTLDARFTTAQRAAIAEAMNEYHTKTCVRFVDRQPNDVDYVQLLLDDGVCGLSLFCKQGGAGWVKLGSTCLSMGKEIVTHELGHTLCFEHETDRFDRDDYISFDSAKCSPYSKNTVSDSTTLDLLFDYLSVQFYEPPFVDGCIVPKLPGVTKGGSGGPLSVLDAEKVNAYYKCGGCFSYRFRPPSLITSNDVLVGGGIHTYGDTLHVCRGYFNGDILLGKTIMNANVCWVPYNGAEHQLFKYEILTNPQKVNLRWMKSPGYGIVPPNAVPGGRSAIRDTLYICRYTMVFDGKSTTLLGKYHWNGCYVSYGYEYYSLDFEFLVCD</sequence>
<dbReference type="Pfam" id="PF11901">
    <property type="entry name" value="DM9"/>
    <property type="match status" value="1"/>
</dbReference>
<dbReference type="PROSITE" id="PS51864">
    <property type="entry name" value="ASTACIN"/>
    <property type="match status" value="1"/>
</dbReference>
<keyword evidence="10" id="KW-1185">Reference proteome</keyword>